<dbReference type="EMBL" id="JAJCGD010000026">
    <property type="protein sequence ID" value="MCB6828824.1"/>
    <property type="molecule type" value="Genomic_DNA"/>
</dbReference>
<dbReference type="Proteomes" id="UP001198190">
    <property type="component" value="Unassembled WGS sequence"/>
</dbReference>
<evidence type="ECO:0000313" key="2">
    <source>
        <dbReference type="Proteomes" id="UP001198190"/>
    </source>
</evidence>
<accession>A0AAW4U895</accession>
<name>A0AAW4U895_9FIRM</name>
<evidence type="ECO:0000313" key="1">
    <source>
        <dbReference type="EMBL" id="MCB6828824.1"/>
    </source>
</evidence>
<protein>
    <submittedName>
        <fullName evidence="1">Uncharacterized protein</fullName>
    </submittedName>
</protein>
<dbReference type="AlphaFoldDB" id="A0AAW4U895"/>
<gene>
    <name evidence="1" type="ORF">LIY65_08980</name>
</gene>
<organism evidence="1 2">
    <name type="scientific">Megamonas funiformis</name>
    <dbReference type="NCBI Taxonomy" id="437897"/>
    <lineage>
        <taxon>Bacteria</taxon>
        <taxon>Bacillati</taxon>
        <taxon>Bacillota</taxon>
        <taxon>Negativicutes</taxon>
        <taxon>Selenomonadales</taxon>
        <taxon>Selenomonadaceae</taxon>
        <taxon>Megamonas</taxon>
    </lineage>
</organism>
<reference evidence="1" key="1">
    <citation type="submission" date="2021-10" db="EMBL/GenBank/DDBJ databases">
        <title>Collection of gut derived symbiotic bacterial strains cultured from healthy donors.</title>
        <authorList>
            <person name="Lin H."/>
            <person name="Littmann E."/>
            <person name="Claire K."/>
            <person name="Pamer E."/>
        </authorList>
    </citation>
    <scope>NUCLEOTIDE SEQUENCE</scope>
    <source>
        <strain evidence="1">MSK.7.16</strain>
    </source>
</reference>
<proteinExistence type="predicted"/>
<dbReference type="RefSeq" id="WP_227153111.1">
    <property type="nucleotide sequence ID" value="NZ_JAJCGD010000026.1"/>
</dbReference>
<sequence length="172" mass="20233">MKVIIDMNKKYYIIDFIGYENYPIRYLRYILSKFKHKNLNLFLLAINEAVCNAARYTTTSINTCHINLQIYRDDNYIKVLVVANTNHNFAKDLKKKLNELKNEKSWAKCLKSQIRGRGFWIMLEGTDCIYVDEFMQSVLLIKKINKINSKYLNLSELLNKFHIGIPKNIIGG</sequence>
<comment type="caution">
    <text evidence="1">The sequence shown here is derived from an EMBL/GenBank/DDBJ whole genome shotgun (WGS) entry which is preliminary data.</text>
</comment>